<reference evidence="2 3" key="1">
    <citation type="submission" date="2024-03" db="EMBL/GenBank/DDBJ databases">
        <title>Novel species of the genus Variovorax.</title>
        <authorList>
            <person name="Liu Q."/>
            <person name="Xin Y.-H."/>
        </authorList>
    </citation>
    <scope>NUCLEOTIDE SEQUENCE [LARGE SCALE GENOMIC DNA]</scope>
    <source>
        <strain evidence="2 3">KACC 18900</strain>
    </source>
</reference>
<sequence>MTRSKLRDFLAREAIRECLVRYCHAIDRADADALYALYWDDATDDHGPSYSGPARGFIEYARSTFEQSPRNVHLLGNVLIEFVEPSIAVSEAYFSAWQTKRTLDGEENTRHALGRFCDIFQLRGGEWKIWKRRLVMDLYQSGSRMQLADEVQFNGFVPIGAPWRSDTFSEVVAEARLLSTTATAL</sequence>
<evidence type="ECO:0000313" key="2">
    <source>
        <dbReference type="EMBL" id="MEJ8850068.1"/>
    </source>
</evidence>
<keyword evidence="3" id="KW-1185">Reference proteome</keyword>
<gene>
    <name evidence="2" type="ORF">WKW82_25715</name>
</gene>
<dbReference type="SUPFAM" id="SSF54427">
    <property type="entry name" value="NTF2-like"/>
    <property type="match status" value="1"/>
</dbReference>
<dbReference type="RefSeq" id="WP_340345283.1">
    <property type="nucleotide sequence ID" value="NZ_JBBKZT010000013.1"/>
</dbReference>
<dbReference type="Gene3D" id="3.10.450.50">
    <property type="match status" value="1"/>
</dbReference>
<accession>A0ABU8WRA4</accession>
<dbReference type="CDD" id="cd00531">
    <property type="entry name" value="NTF2_like"/>
    <property type="match status" value="1"/>
</dbReference>
<protein>
    <submittedName>
        <fullName evidence="2">Nuclear transport factor 2 family protein</fullName>
    </submittedName>
</protein>
<name>A0ABU8WRA4_9BURK</name>
<dbReference type="EMBL" id="JBBKZT010000013">
    <property type="protein sequence ID" value="MEJ8850068.1"/>
    <property type="molecule type" value="Genomic_DNA"/>
</dbReference>
<dbReference type="Proteomes" id="UP001385892">
    <property type="component" value="Unassembled WGS sequence"/>
</dbReference>
<evidence type="ECO:0000259" key="1">
    <source>
        <dbReference type="Pfam" id="PF13577"/>
    </source>
</evidence>
<feature type="domain" description="SnoaL-like" evidence="1">
    <location>
        <begin position="10"/>
        <end position="133"/>
    </location>
</feature>
<dbReference type="Pfam" id="PF13577">
    <property type="entry name" value="SnoaL_4"/>
    <property type="match status" value="1"/>
</dbReference>
<comment type="caution">
    <text evidence="2">The sequence shown here is derived from an EMBL/GenBank/DDBJ whole genome shotgun (WGS) entry which is preliminary data.</text>
</comment>
<organism evidence="2 3">
    <name type="scientific">Variovorax rhizosphaerae</name>
    <dbReference type="NCBI Taxonomy" id="1836200"/>
    <lineage>
        <taxon>Bacteria</taxon>
        <taxon>Pseudomonadati</taxon>
        <taxon>Pseudomonadota</taxon>
        <taxon>Betaproteobacteria</taxon>
        <taxon>Burkholderiales</taxon>
        <taxon>Comamonadaceae</taxon>
        <taxon>Variovorax</taxon>
    </lineage>
</organism>
<dbReference type="InterPro" id="IPR037401">
    <property type="entry name" value="SnoaL-like"/>
</dbReference>
<dbReference type="InterPro" id="IPR032710">
    <property type="entry name" value="NTF2-like_dom_sf"/>
</dbReference>
<proteinExistence type="predicted"/>
<evidence type="ECO:0000313" key="3">
    <source>
        <dbReference type="Proteomes" id="UP001385892"/>
    </source>
</evidence>